<evidence type="ECO:0000256" key="4">
    <source>
        <dbReference type="ARBA" id="ARBA00022691"/>
    </source>
</evidence>
<dbReference type="HAMAP" id="MF_03188">
    <property type="entry name" value="Methyltr_EFM4"/>
    <property type="match status" value="1"/>
</dbReference>
<dbReference type="Pfam" id="PF13847">
    <property type="entry name" value="Methyltransf_31"/>
    <property type="match status" value="1"/>
</dbReference>
<keyword evidence="4" id="KW-0949">S-adenosyl-L-methionine</keyword>
<reference evidence="6" key="1">
    <citation type="submission" date="2020-04" db="EMBL/GenBank/DDBJ databases">
        <title>Draft genome resource of the tomato pathogen Pseudocercospora fuligena.</title>
        <authorList>
            <person name="Zaccaron A."/>
        </authorList>
    </citation>
    <scope>NUCLEOTIDE SEQUENCE</scope>
    <source>
        <strain evidence="6">PF001</strain>
    </source>
</reference>
<feature type="non-terminal residue" evidence="6">
    <location>
        <position position="259"/>
    </location>
</feature>
<evidence type="ECO:0000259" key="5">
    <source>
        <dbReference type="Pfam" id="PF13847"/>
    </source>
</evidence>
<dbReference type="AlphaFoldDB" id="A0A8H6RPM2"/>
<protein>
    <submittedName>
        <fullName evidence="6">Protein-lysine N-methyltransferase efm4</fullName>
    </submittedName>
</protein>
<keyword evidence="1" id="KW-0963">Cytoplasm</keyword>
<dbReference type="CDD" id="cd02440">
    <property type="entry name" value="AdoMet_MTases"/>
    <property type="match status" value="1"/>
</dbReference>
<evidence type="ECO:0000256" key="2">
    <source>
        <dbReference type="ARBA" id="ARBA00022603"/>
    </source>
</evidence>
<dbReference type="EMBL" id="JABCIY010000050">
    <property type="protein sequence ID" value="KAF7194869.1"/>
    <property type="molecule type" value="Genomic_DNA"/>
</dbReference>
<gene>
    <name evidence="6" type="ORF">HII31_03790</name>
</gene>
<evidence type="ECO:0000256" key="3">
    <source>
        <dbReference type="ARBA" id="ARBA00022679"/>
    </source>
</evidence>
<dbReference type="SUPFAM" id="SSF53335">
    <property type="entry name" value="S-adenosyl-L-methionine-dependent methyltransferases"/>
    <property type="match status" value="1"/>
</dbReference>
<sequence length="259" mass="29432">NNAMATNTFSGERKLLDPSELGTKQYWEAAYERELHNHGEDVDDEGVVWFDESNAEDTVIRKLSSYASGPEPLLNRKSTRMLDLGTGNGHMLFALREDEDDEGERWLGDMVGVDYSPKSVQLARQINDQRITTLEDGQDAYASIRFEQWDLLEEQPGDWLEDGFDLVLDKGTFDAISLMPKSEDGSHPCEIYRQKVVDLIKPGHFLFITSCNWTRDELIGWLVNNDGKLILHDEAKYRSFTFGGQTGQSVVTLIFRKAS</sequence>
<name>A0A8H6RPM2_9PEZI</name>
<evidence type="ECO:0000256" key="1">
    <source>
        <dbReference type="ARBA" id="ARBA00022490"/>
    </source>
</evidence>
<keyword evidence="2 6" id="KW-0489">Methyltransferase</keyword>
<dbReference type="GO" id="GO:0005737">
    <property type="term" value="C:cytoplasm"/>
    <property type="evidence" value="ECO:0007669"/>
    <property type="project" value="TreeGrafter"/>
</dbReference>
<dbReference type="Proteomes" id="UP000660729">
    <property type="component" value="Unassembled WGS sequence"/>
</dbReference>
<dbReference type="OrthoDB" id="10069295at2759"/>
<dbReference type="PANTHER" id="PTHR12843:SF5">
    <property type="entry name" value="EEF1A LYSINE METHYLTRANSFERASE 2"/>
    <property type="match status" value="1"/>
</dbReference>
<dbReference type="InterPro" id="IPR025714">
    <property type="entry name" value="Methyltranfer_dom"/>
</dbReference>
<keyword evidence="3 6" id="KW-0808">Transferase</keyword>
<dbReference type="InterPro" id="IPR029063">
    <property type="entry name" value="SAM-dependent_MTases_sf"/>
</dbReference>
<proteinExistence type="inferred from homology"/>
<accession>A0A8H6RPM2</accession>
<dbReference type="GO" id="GO:0032259">
    <property type="term" value="P:methylation"/>
    <property type="evidence" value="ECO:0007669"/>
    <property type="project" value="UniProtKB-KW"/>
</dbReference>
<dbReference type="Gene3D" id="3.40.50.150">
    <property type="entry name" value="Vaccinia Virus protein VP39"/>
    <property type="match status" value="1"/>
</dbReference>
<dbReference type="InterPro" id="IPR026635">
    <property type="entry name" value="Efm4/METTL10"/>
</dbReference>
<dbReference type="PANTHER" id="PTHR12843">
    <property type="entry name" value="PROTEIN-LYSINE N-METHYLTRANSFERASE METTL10"/>
    <property type="match status" value="1"/>
</dbReference>
<keyword evidence="7" id="KW-1185">Reference proteome</keyword>
<dbReference type="GO" id="GO:0016279">
    <property type="term" value="F:protein-lysine N-methyltransferase activity"/>
    <property type="evidence" value="ECO:0007669"/>
    <property type="project" value="TreeGrafter"/>
</dbReference>
<organism evidence="6 7">
    <name type="scientific">Pseudocercospora fuligena</name>
    <dbReference type="NCBI Taxonomy" id="685502"/>
    <lineage>
        <taxon>Eukaryota</taxon>
        <taxon>Fungi</taxon>
        <taxon>Dikarya</taxon>
        <taxon>Ascomycota</taxon>
        <taxon>Pezizomycotina</taxon>
        <taxon>Dothideomycetes</taxon>
        <taxon>Dothideomycetidae</taxon>
        <taxon>Mycosphaerellales</taxon>
        <taxon>Mycosphaerellaceae</taxon>
        <taxon>Pseudocercospora</taxon>
    </lineage>
</organism>
<evidence type="ECO:0000313" key="6">
    <source>
        <dbReference type="EMBL" id="KAF7194869.1"/>
    </source>
</evidence>
<evidence type="ECO:0000313" key="7">
    <source>
        <dbReference type="Proteomes" id="UP000660729"/>
    </source>
</evidence>
<feature type="domain" description="Methyltransferase" evidence="5">
    <location>
        <begin position="77"/>
        <end position="228"/>
    </location>
</feature>
<comment type="caution">
    <text evidence="6">The sequence shown here is derived from an EMBL/GenBank/DDBJ whole genome shotgun (WGS) entry which is preliminary data.</text>
</comment>